<accession>A0A915M7X9</accession>
<evidence type="ECO:0000313" key="3">
    <source>
        <dbReference type="Proteomes" id="UP000887561"/>
    </source>
</evidence>
<dbReference type="InterPro" id="IPR003690">
    <property type="entry name" value="MTERF"/>
</dbReference>
<evidence type="ECO:0000256" key="1">
    <source>
        <dbReference type="ARBA" id="ARBA00007692"/>
    </source>
</evidence>
<dbReference type="InterPro" id="IPR038538">
    <property type="entry name" value="MTERF_sf"/>
</dbReference>
<comment type="similarity">
    <text evidence="1">Belongs to the mTERF family.</text>
</comment>
<dbReference type="WBParaSite" id="scaffold3455_cov217.g6666">
    <property type="protein sequence ID" value="scaffold3455_cov217.g6666"/>
    <property type="gene ID" value="scaffold3455_cov217.g6666"/>
</dbReference>
<reference evidence="4" key="1">
    <citation type="submission" date="2022-11" db="UniProtKB">
        <authorList>
            <consortium name="WormBaseParasite"/>
        </authorList>
    </citation>
    <scope>IDENTIFICATION</scope>
</reference>
<protein>
    <submittedName>
        <fullName evidence="4">Uncharacterized protein</fullName>
    </submittedName>
</protein>
<proteinExistence type="inferred from homology"/>
<organism evidence="3 4">
    <name type="scientific">Meloidogyne javanica</name>
    <name type="common">Root-knot nematode worm</name>
    <dbReference type="NCBI Taxonomy" id="6303"/>
    <lineage>
        <taxon>Eukaryota</taxon>
        <taxon>Metazoa</taxon>
        <taxon>Ecdysozoa</taxon>
        <taxon>Nematoda</taxon>
        <taxon>Chromadorea</taxon>
        <taxon>Rhabditida</taxon>
        <taxon>Tylenchina</taxon>
        <taxon>Tylenchomorpha</taxon>
        <taxon>Tylenchoidea</taxon>
        <taxon>Meloidogynidae</taxon>
        <taxon>Meloidogyninae</taxon>
        <taxon>Meloidogyne</taxon>
        <taxon>Meloidogyne incognita group</taxon>
    </lineage>
</organism>
<keyword evidence="2" id="KW-0809">Transit peptide</keyword>
<dbReference type="GO" id="GO:0003676">
    <property type="term" value="F:nucleic acid binding"/>
    <property type="evidence" value="ECO:0007669"/>
    <property type="project" value="InterPro"/>
</dbReference>
<evidence type="ECO:0000256" key="2">
    <source>
        <dbReference type="ARBA" id="ARBA00022946"/>
    </source>
</evidence>
<dbReference type="Proteomes" id="UP000887561">
    <property type="component" value="Unplaced"/>
</dbReference>
<dbReference type="Gene3D" id="1.25.70.10">
    <property type="entry name" value="Transcription termination factor 3, mitochondrial"/>
    <property type="match status" value="2"/>
</dbReference>
<dbReference type="AlphaFoldDB" id="A0A915M7X9"/>
<name>A0A915M7X9_MELJA</name>
<keyword evidence="3" id="KW-1185">Reference proteome</keyword>
<dbReference type="Pfam" id="PF02536">
    <property type="entry name" value="mTERF"/>
    <property type="match status" value="1"/>
</dbReference>
<sequence length="560" mass="65807">MEFPSSQPSVDQFQIASNEEQLAKEIDDDQLEETLLERLEGLKEMFPAKLRSAVYYSVGAGWTLLGTSKDLREYNLLSKIQASSAAVARLKDEKHLDSDLMDKDSDRFELQQFIENENFLNEKVFGKLEMPKSIEDEFGRIEDDELRQKQKEYEFMMLTPNLVKQPGIELDISQMETGEETTSREINRFRRIIYDDELLNSDLTKPPSNSNPHPFIPTEDIMPPTHSHSIAQYVNFSETIQMLVDMGVDLFESTQNDPRLGQALVRLDWERDVKPKIYWLHKTIGFSPDDLANYLSRNPYFLLQKQEHLNNRDIGLMIRLKGLMPVWGTVLSLNTQCGFSQKDLRLMLVADPRLFLCDIRRMLVSYNYLAYIMKIENEQIVKYPCALRCPITGLRNRHEYLHRLKKANYIPKTPNCITLYKLLHPSDRYFSENVAETPLEDYNLYRPYVSRWARAWKALKAKPQHWMHNYTEIFFSCVICIPGTITALGFKVYKDGLPDDLPTLGFKRPPYYRQFYEVRRPDDRLVKSWRPPEDYPPDYHYHRAGVWPAHSWNDNAWDVK</sequence>
<evidence type="ECO:0000313" key="4">
    <source>
        <dbReference type="WBParaSite" id="scaffold3455_cov217.g6666"/>
    </source>
</evidence>